<sequence length="616" mass="68212">MSDLIRDAPIGQIIRYLTKNKVLQYPEERADFELPESYADANTKFTPKSPIEPVSSLYNEKPLQPEASPASEEVEPPIDLDLEKLDTALIHDGEHSAHLSRIQSSLTRVTTRGAFSRSHTRAELEHQITIATMERGPTRQIVPERTSDGAILVDWYTTDDPDNPQNWSLKKKLFVAGLIYLYTFSVYMGSSIFTASYTGVIEEFGVSLQKVTLGLSMYVLAYGVGPMLFSPISEMPSVGRNPPYIVTFLIFVLMLIPAALARNFSGLIAARFFQGFFGSPCLATAGASLQDIFSMLKLPYAISLWALVATCGPAFGPIIAGFSTPVEGWRWSQWELLWLAAPVWLAMFLFLPETSTPNILLRRANRLRALTGENRLKSQGEVDQSNMTVNGLIIESLWRPMQLMLLDPSIAFTAVYIALIYGIFYSFFESFPLVYMEIYGFNQGQTGLTFISITVGTVVALSAYWAYIYWIVEPEIRTSGLGAPERRLIPALFSAFLVPAGLFIFAWTASPSIHWIVSIIGVGIFCVGVTFIIQCIFMYLPLSYPQYAASLFAGNDFARSALASGTIHFSTPMYHSLGVDRGVSLLAGLTVGCIAGVYILYFYGATLRANSRFAAK</sequence>
<reference evidence="7 9" key="1">
    <citation type="submission" date="2020-01" db="EMBL/GenBank/DDBJ databases">
        <authorList>
            <consortium name="DOE Joint Genome Institute"/>
            <person name="Haridas S."/>
            <person name="Albert R."/>
            <person name="Binder M."/>
            <person name="Bloem J."/>
            <person name="Labutti K."/>
            <person name="Salamov A."/>
            <person name="Andreopoulos B."/>
            <person name="Baker S.E."/>
            <person name="Barry K."/>
            <person name="Bills G."/>
            <person name="Bluhm B.H."/>
            <person name="Cannon C."/>
            <person name="Castanera R."/>
            <person name="Culley D.E."/>
            <person name="Daum C."/>
            <person name="Ezra D."/>
            <person name="Gonzalez J.B."/>
            <person name="Henrissat B."/>
            <person name="Kuo A."/>
            <person name="Liang C."/>
            <person name="Lipzen A."/>
            <person name="Lutzoni F."/>
            <person name="Magnuson J."/>
            <person name="Mondo S."/>
            <person name="Nolan M."/>
            <person name="Ohm R."/>
            <person name="Pangilinan J."/>
            <person name="Park H.-J."/>
            <person name="Ramirez L."/>
            <person name="Alfaro M."/>
            <person name="Sun H."/>
            <person name="Tritt A."/>
            <person name="Yoshinaga Y."/>
            <person name="Zwiers L.-H."/>
            <person name="Turgeon B.G."/>
            <person name="Goodwin S.B."/>
            <person name="Spatafora J.W."/>
            <person name="Crous P.W."/>
            <person name="Grigoriev I.V."/>
        </authorList>
    </citation>
    <scope>NUCLEOTIDE SEQUENCE</scope>
    <source>
        <strain evidence="7 9">CBS 781.70</strain>
    </source>
</reference>
<feature type="transmembrane region" description="Helical" evidence="5">
    <location>
        <begin position="488"/>
        <end position="509"/>
    </location>
</feature>
<dbReference type="InterPro" id="IPR020846">
    <property type="entry name" value="MFS_dom"/>
</dbReference>
<keyword evidence="8" id="KW-1185">Reference proteome</keyword>
<feature type="transmembrane region" description="Helical" evidence="5">
    <location>
        <begin position="301"/>
        <end position="324"/>
    </location>
</feature>
<feature type="transmembrane region" description="Helical" evidence="5">
    <location>
        <begin position="409"/>
        <end position="428"/>
    </location>
</feature>
<feature type="transmembrane region" description="Helical" evidence="5">
    <location>
        <begin position="583"/>
        <end position="603"/>
    </location>
</feature>
<comment type="subcellular location">
    <subcellularLocation>
        <location evidence="1">Membrane</location>
        <topology evidence="1">Multi-pass membrane protein</topology>
    </subcellularLocation>
</comment>
<dbReference type="GO" id="GO:1990961">
    <property type="term" value="P:xenobiotic detoxification by transmembrane export across the plasma membrane"/>
    <property type="evidence" value="ECO:0007669"/>
    <property type="project" value="TreeGrafter"/>
</dbReference>
<dbReference type="RefSeq" id="XP_033537635.1">
    <property type="nucleotide sequence ID" value="XM_033678848.1"/>
</dbReference>
<evidence type="ECO:0000313" key="9">
    <source>
        <dbReference type="RefSeq" id="XP_033537635.1"/>
    </source>
</evidence>
<accession>A0A6G1GDA4</accession>
<evidence type="ECO:0000256" key="3">
    <source>
        <dbReference type="ARBA" id="ARBA00022989"/>
    </source>
</evidence>
<dbReference type="PANTHER" id="PTHR23502:SF23">
    <property type="entry name" value="FLUCONAZOLE RESISTANCE PROTEIN 1"/>
    <property type="match status" value="1"/>
</dbReference>
<dbReference type="Pfam" id="PF07690">
    <property type="entry name" value="MFS_1"/>
    <property type="match status" value="1"/>
</dbReference>
<feature type="transmembrane region" description="Helical" evidence="5">
    <location>
        <begin position="173"/>
        <end position="193"/>
    </location>
</feature>
<evidence type="ECO:0000259" key="6">
    <source>
        <dbReference type="PROSITE" id="PS50850"/>
    </source>
</evidence>
<evidence type="ECO:0000313" key="8">
    <source>
        <dbReference type="Proteomes" id="UP000504638"/>
    </source>
</evidence>
<feature type="transmembrane region" description="Helical" evidence="5">
    <location>
        <begin position="336"/>
        <end position="361"/>
    </location>
</feature>
<dbReference type="PANTHER" id="PTHR23502">
    <property type="entry name" value="MAJOR FACILITATOR SUPERFAMILY"/>
    <property type="match status" value="1"/>
</dbReference>
<evidence type="ECO:0000256" key="1">
    <source>
        <dbReference type="ARBA" id="ARBA00004141"/>
    </source>
</evidence>
<dbReference type="CDD" id="cd17323">
    <property type="entry name" value="MFS_Tpo1_MDR_like"/>
    <property type="match status" value="1"/>
</dbReference>
<feature type="transmembrane region" description="Helical" evidence="5">
    <location>
        <begin position="448"/>
        <end position="467"/>
    </location>
</feature>
<dbReference type="GO" id="GO:0015244">
    <property type="term" value="F:fluconazole transmembrane transporter activity"/>
    <property type="evidence" value="ECO:0007669"/>
    <property type="project" value="TreeGrafter"/>
</dbReference>
<dbReference type="GO" id="GO:0005886">
    <property type="term" value="C:plasma membrane"/>
    <property type="evidence" value="ECO:0007669"/>
    <property type="project" value="TreeGrafter"/>
</dbReference>
<dbReference type="EMBL" id="ML975151">
    <property type="protein sequence ID" value="KAF1816004.1"/>
    <property type="molecule type" value="Genomic_DNA"/>
</dbReference>
<organism evidence="7">
    <name type="scientific">Eremomyces bilateralis CBS 781.70</name>
    <dbReference type="NCBI Taxonomy" id="1392243"/>
    <lineage>
        <taxon>Eukaryota</taxon>
        <taxon>Fungi</taxon>
        <taxon>Dikarya</taxon>
        <taxon>Ascomycota</taxon>
        <taxon>Pezizomycotina</taxon>
        <taxon>Dothideomycetes</taxon>
        <taxon>Dothideomycetes incertae sedis</taxon>
        <taxon>Eremomycetales</taxon>
        <taxon>Eremomycetaceae</taxon>
        <taxon>Eremomyces</taxon>
    </lineage>
</organism>
<dbReference type="Gene3D" id="1.20.1250.20">
    <property type="entry name" value="MFS general substrate transporter like domains"/>
    <property type="match status" value="1"/>
</dbReference>
<feature type="transmembrane region" description="Helical" evidence="5">
    <location>
        <begin position="213"/>
        <end position="232"/>
    </location>
</feature>
<dbReference type="OrthoDB" id="3357846at2759"/>
<reference evidence="9" key="2">
    <citation type="submission" date="2020-04" db="EMBL/GenBank/DDBJ databases">
        <authorList>
            <consortium name="NCBI Genome Project"/>
        </authorList>
    </citation>
    <scope>NUCLEOTIDE SEQUENCE</scope>
    <source>
        <strain evidence="9">CBS 781.70</strain>
    </source>
</reference>
<name>A0A6G1GDA4_9PEZI</name>
<dbReference type="PROSITE" id="PS50850">
    <property type="entry name" value="MFS"/>
    <property type="match status" value="1"/>
</dbReference>
<evidence type="ECO:0000256" key="5">
    <source>
        <dbReference type="SAM" id="Phobius"/>
    </source>
</evidence>
<proteinExistence type="predicted"/>
<dbReference type="GeneID" id="54419418"/>
<protein>
    <submittedName>
        <fullName evidence="7 9">Benomyl/methotrexate resistance protein</fullName>
    </submittedName>
</protein>
<feature type="domain" description="Major facilitator superfamily (MFS) profile" evidence="6">
    <location>
        <begin position="169"/>
        <end position="616"/>
    </location>
</feature>
<gene>
    <name evidence="7 9" type="ORF">P152DRAFT_455724</name>
</gene>
<dbReference type="InterPro" id="IPR011701">
    <property type="entry name" value="MFS"/>
</dbReference>
<dbReference type="SUPFAM" id="SSF103473">
    <property type="entry name" value="MFS general substrate transporter"/>
    <property type="match status" value="1"/>
</dbReference>
<keyword evidence="2 5" id="KW-0812">Transmembrane</keyword>
<evidence type="ECO:0000256" key="2">
    <source>
        <dbReference type="ARBA" id="ARBA00022692"/>
    </source>
</evidence>
<keyword evidence="4 5" id="KW-0472">Membrane</keyword>
<keyword evidence="3 5" id="KW-1133">Transmembrane helix</keyword>
<evidence type="ECO:0000313" key="7">
    <source>
        <dbReference type="EMBL" id="KAF1816004.1"/>
    </source>
</evidence>
<reference evidence="9" key="3">
    <citation type="submission" date="2025-04" db="UniProtKB">
        <authorList>
            <consortium name="RefSeq"/>
        </authorList>
    </citation>
    <scope>IDENTIFICATION</scope>
    <source>
        <strain evidence="9">CBS 781.70</strain>
    </source>
</reference>
<dbReference type="Proteomes" id="UP000504638">
    <property type="component" value="Unplaced"/>
</dbReference>
<evidence type="ECO:0000256" key="4">
    <source>
        <dbReference type="ARBA" id="ARBA00023136"/>
    </source>
</evidence>
<dbReference type="FunFam" id="1.20.1250.20:FF:000011">
    <property type="entry name" value="MFS multidrug transporter, putative"/>
    <property type="match status" value="1"/>
</dbReference>
<dbReference type="InterPro" id="IPR036259">
    <property type="entry name" value="MFS_trans_sf"/>
</dbReference>
<feature type="transmembrane region" description="Helical" evidence="5">
    <location>
        <begin position="244"/>
        <end position="262"/>
    </location>
</feature>
<feature type="transmembrane region" description="Helical" evidence="5">
    <location>
        <begin position="515"/>
        <end position="540"/>
    </location>
</feature>
<dbReference type="AlphaFoldDB" id="A0A6G1GDA4"/>
<feature type="transmembrane region" description="Helical" evidence="5">
    <location>
        <begin position="268"/>
        <end position="289"/>
    </location>
</feature>